<sequence length="400" mass="45903">MLIGLQVIDSYPSQILELVLPQGAIILDTSDLNGCISTRQTGWEFEIEQSEPRVCQANEIRGSSKSPSPRLHPANLLRDACPGITTLEPSLRADFVLRNSPVFTESLDLIDTRLEAFQSLREVRVDVKLSDWDSDEESDDGTEDPEGGEQEYPRDDRWKIHRDSLTRQLCNRGWAVNITKVPRVKEVWISPNDMFEFDNEDDYNDYMTEWDRLEREREDEESVEYCWQRQLEGYQRAMRTTEALHNREVKIIIFNPDCEWCGRIAKDDQTRQLASKVVTPSRKAELPEDITSSIRTAPVWSISEHNKLVKDCLRRSSVTEFVGIVHIAKHLRQWDVYAEVMRTCGRFQDEGTIGIREDLAYSLNWLRILETALQGQQAGVETPETAQGTAKKRTAVKGGA</sequence>
<proteinExistence type="predicted"/>
<feature type="compositionally biased region" description="Polar residues" evidence="1">
    <location>
        <begin position="377"/>
        <end position="388"/>
    </location>
</feature>
<name>A0AA39U727_9PEZI</name>
<keyword evidence="3" id="KW-1185">Reference proteome</keyword>
<feature type="compositionally biased region" description="Basic residues" evidence="1">
    <location>
        <begin position="390"/>
        <end position="400"/>
    </location>
</feature>
<reference evidence="2" key="1">
    <citation type="submission" date="2023-06" db="EMBL/GenBank/DDBJ databases">
        <title>Genome-scale phylogeny and comparative genomics of the fungal order Sordariales.</title>
        <authorList>
            <consortium name="Lawrence Berkeley National Laboratory"/>
            <person name="Hensen N."/>
            <person name="Bonometti L."/>
            <person name="Westerberg I."/>
            <person name="Brannstrom I.O."/>
            <person name="Guillou S."/>
            <person name="Cros-Aarteil S."/>
            <person name="Calhoun S."/>
            <person name="Haridas S."/>
            <person name="Kuo A."/>
            <person name="Mondo S."/>
            <person name="Pangilinan J."/>
            <person name="Riley R."/>
            <person name="LaButti K."/>
            <person name="Andreopoulos B."/>
            <person name="Lipzen A."/>
            <person name="Chen C."/>
            <person name="Yanf M."/>
            <person name="Daum C."/>
            <person name="Ng V."/>
            <person name="Clum A."/>
            <person name="Steindorff A."/>
            <person name="Ohm R."/>
            <person name="Martin F."/>
            <person name="Silar P."/>
            <person name="Natvig D."/>
            <person name="Lalanne C."/>
            <person name="Gautier V."/>
            <person name="Ament-velasquez S.L."/>
            <person name="Kruys A."/>
            <person name="Hutchinson M.I."/>
            <person name="Powell A.J."/>
            <person name="Barry K."/>
            <person name="Miller A.N."/>
            <person name="Grigoriev I.V."/>
            <person name="Debuchy R."/>
            <person name="Gladieux P."/>
            <person name="Thoren M.H."/>
            <person name="Johannesson H."/>
        </authorList>
    </citation>
    <scope>NUCLEOTIDE SEQUENCE</scope>
    <source>
        <strain evidence="2">SMH3391-2</strain>
    </source>
</reference>
<dbReference type="EMBL" id="JAULSR010000009">
    <property type="protein sequence ID" value="KAK0612390.1"/>
    <property type="molecule type" value="Genomic_DNA"/>
</dbReference>
<feature type="region of interest" description="Disordered" evidence="1">
    <location>
        <begin position="132"/>
        <end position="155"/>
    </location>
</feature>
<evidence type="ECO:0000313" key="2">
    <source>
        <dbReference type="EMBL" id="KAK0612390.1"/>
    </source>
</evidence>
<comment type="caution">
    <text evidence="2">The sequence shown here is derived from an EMBL/GenBank/DDBJ whole genome shotgun (WGS) entry which is preliminary data.</text>
</comment>
<protein>
    <submittedName>
        <fullName evidence="2">Uncharacterized protein</fullName>
    </submittedName>
</protein>
<accession>A0AA39U727</accession>
<evidence type="ECO:0000313" key="3">
    <source>
        <dbReference type="Proteomes" id="UP001174934"/>
    </source>
</evidence>
<organism evidence="2 3">
    <name type="scientific">Bombardia bombarda</name>
    <dbReference type="NCBI Taxonomy" id="252184"/>
    <lineage>
        <taxon>Eukaryota</taxon>
        <taxon>Fungi</taxon>
        <taxon>Dikarya</taxon>
        <taxon>Ascomycota</taxon>
        <taxon>Pezizomycotina</taxon>
        <taxon>Sordariomycetes</taxon>
        <taxon>Sordariomycetidae</taxon>
        <taxon>Sordariales</taxon>
        <taxon>Lasiosphaeriaceae</taxon>
        <taxon>Bombardia</taxon>
    </lineage>
</organism>
<feature type="compositionally biased region" description="Acidic residues" evidence="1">
    <location>
        <begin position="132"/>
        <end position="149"/>
    </location>
</feature>
<dbReference type="AlphaFoldDB" id="A0AA39U727"/>
<feature type="region of interest" description="Disordered" evidence="1">
    <location>
        <begin position="377"/>
        <end position="400"/>
    </location>
</feature>
<gene>
    <name evidence="2" type="ORF">B0T17DRAFT_648472</name>
</gene>
<evidence type="ECO:0000256" key="1">
    <source>
        <dbReference type="SAM" id="MobiDB-lite"/>
    </source>
</evidence>
<dbReference type="Proteomes" id="UP001174934">
    <property type="component" value="Unassembled WGS sequence"/>
</dbReference>